<feature type="transmembrane region" description="Helical" evidence="7">
    <location>
        <begin position="12"/>
        <end position="34"/>
    </location>
</feature>
<evidence type="ECO:0000256" key="3">
    <source>
        <dbReference type="ARBA" id="ARBA00022475"/>
    </source>
</evidence>
<evidence type="ECO:0000256" key="1">
    <source>
        <dbReference type="ARBA" id="ARBA00004651"/>
    </source>
</evidence>
<dbReference type="GO" id="GO:0005886">
    <property type="term" value="C:plasma membrane"/>
    <property type="evidence" value="ECO:0007669"/>
    <property type="project" value="UniProtKB-SubCell"/>
</dbReference>
<dbReference type="SUPFAM" id="SSF161098">
    <property type="entry name" value="MetI-like"/>
    <property type="match status" value="1"/>
</dbReference>
<feature type="domain" description="ABC transmembrane type-1" evidence="8">
    <location>
        <begin position="75"/>
        <end position="297"/>
    </location>
</feature>
<dbReference type="PANTHER" id="PTHR30193:SF37">
    <property type="entry name" value="INNER MEMBRANE ABC TRANSPORTER PERMEASE PROTEIN YCJO"/>
    <property type="match status" value="1"/>
</dbReference>
<evidence type="ECO:0000256" key="4">
    <source>
        <dbReference type="ARBA" id="ARBA00022692"/>
    </source>
</evidence>
<dbReference type="InterPro" id="IPR000515">
    <property type="entry name" value="MetI-like"/>
</dbReference>
<dbReference type="RefSeq" id="WP_054521747.1">
    <property type="nucleotide sequence ID" value="NZ_LGKO01000005.1"/>
</dbReference>
<dbReference type="Pfam" id="PF00528">
    <property type="entry name" value="BPD_transp_1"/>
    <property type="match status" value="1"/>
</dbReference>
<evidence type="ECO:0000313" key="10">
    <source>
        <dbReference type="Proteomes" id="UP000050544"/>
    </source>
</evidence>
<organism evidence="9 10">
    <name type="scientific">Thermanaerothrix daxensis</name>
    <dbReference type="NCBI Taxonomy" id="869279"/>
    <lineage>
        <taxon>Bacteria</taxon>
        <taxon>Bacillati</taxon>
        <taxon>Chloroflexota</taxon>
        <taxon>Anaerolineae</taxon>
        <taxon>Anaerolineales</taxon>
        <taxon>Anaerolineaceae</taxon>
        <taxon>Thermanaerothrix</taxon>
    </lineage>
</organism>
<evidence type="ECO:0000313" key="9">
    <source>
        <dbReference type="EMBL" id="KPL82290.1"/>
    </source>
</evidence>
<dbReference type="PROSITE" id="PS50928">
    <property type="entry name" value="ABC_TM1"/>
    <property type="match status" value="1"/>
</dbReference>
<reference evidence="9 10" key="1">
    <citation type="submission" date="2015-07" db="EMBL/GenBank/DDBJ databases">
        <title>Whole genome sequence of Thermanaerothrix daxensis DSM 23592.</title>
        <authorList>
            <person name="Hemp J."/>
            <person name="Ward L.M."/>
            <person name="Pace L.A."/>
            <person name="Fischer W.W."/>
        </authorList>
    </citation>
    <scope>NUCLEOTIDE SEQUENCE [LARGE SCALE GENOMIC DNA]</scope>
    <source>
        <strain evidence="9 10">GNS-1</strain>
    </source>
</reference>
<comment type="caution">
    <text evidence="9">The sequence shown here is derived from an EMBL/GenBank/DDBJ whole genome shotgun (WGS) entry which is preliminary data.</text>
</comment>
<dbReference type="PANTHER" id="PTHR30193">
    <property type="entry name" value="ABC TRANSPORTER PERMEASE PROTEIN"/>
    <property type="match status" value="1"/>
</dbReference>
<comment type="similarity">
    <text evidence="7">Belongs to the binding-protein-dependent transport system permease family.</text>
</comment>
<dbReference type="Proteomes" id="UP000050544">
    <property type="component" value="Unassembled WGS sequence"/>
</dbReference>
<dbReference type="STRING" id="869279.SE15_08780"/>
<gene>
    <name evidence="9" type="ORF">SE15_08780</name>
</gene>
<evidence type="ECO:0000256" key="7">
    <source>
        <dbReference type="RuleBase" id="RU363032"/>
    </source>
</evidence>
<accession>A0A0N8GPZ7</accession>
<proteinExistence type="inferred from homology"/>
<feature type="transmembrane region" description="Helical" evidence="7">
    <location>
        <begin position="208"/>
        <end position="230"/>
    </location>
</feature>
<evidence type="ECO:0000256" key="6">
    <source>
        <dbReference type="ARBA" id="ARBA00023136"/>
    </source>
</evidence>
<keyword evidence="4 7" id="KW-0812">Transmembrane</keyword>
<keyword evidence="3" id="KW-1003">Cell membrane</keyword>
<dbReference type="AlphaFoldDB" id="A0A0N8GPZ7"/>
<keyword evidence="10" id="KW-1185">Reference proteome</keyword>
<dbReference type="InterPro" id="IPR035906">
    <property type="entry name" value="MetI-like_sf"/>
</dbReference>
<feature type="transmembrane region" description="Helical" evidence="7">
    <location>
        <begin position="113"/>
        <end position="132"/>
    </location>
</feature>
<dbReference type="InterPro" id="IPR051393">
    <property type="entry name" value="ABC_transporter_permease"/>
</dbReference>
<keyword evidence="5 7" id="KW-1133">Transmembrane helix</keyword>
<dbReference type="EMBL" id="LGKO01000005">
    <property type="protein sequence ID" value="KPL82290.1"/>
    <property type="molecule type" value="Genomic_DNA"/>
</dbReference>
<feature type="transmembrane region" description="Helical" evidence="7">
    <location>
        <begin position="276"/>
        <end position="298"/>
    </location>
</feature>
<comment type="subcellular location">
    <subcellularLocation>
        <location evidence="1 7">Cell membrane</location>
        <topology evidence="1 7">Multi-pass membrane protein</topology>
    </subcellularLocation>
</comment>
<feature type="transmembrane region" description="Helical" evidence="7">
    <location>
        <begin position="79"/>
        <end position="101"/>
    </location>
</feature>
<evidence type="ECO:0000256" key="5">
    <source>
        <dbReference type="ARBA" id="ARBA00022989"/>
    </source>
</evidence>
<evidence type="ECO:0000259" key="8">
    <source>
        <dbReference type="PROSITE" id="PS50928"/>
    </source>
</evidence>
<name>A0A0N8GPZ7_9CHLR</name>
<sequence>MSTKPGSRAFPIHIVVFLAPAVIVYTLFMIYPLIDSLRLSFFAIGSDNREYFVGLRNYVLLFTDSNYAPRFWGALKNNIVFFLVHMLVQNPIGLLLAALLASGGWGRKFYRTVLFMPTVLSFVIIGFIWNLILSPLWGVAESILKAVGLGSLFRPWLGLESTALVTISLISVWQFVGIPMVLFYAALIGIPEELLEAARVDGATGWQVFWRIKFPLILPTVGIVGILTFVGNFNAFDLIYTIKGALAGPNFSTDIMGTLFYRTFFGQQLQLGNPTMGATVAAMMFIIILSGVLIYMFLWQRRIQAVEM</sequence>
<dbReference type="Gene3D" id="1.10.3720.10">
    <property type="entry name" value="MetI-like"/>
    <property type="match status" value="1"/>
</dbReference>
<keyword evidence="2 7" id="KW-0813">Transport</keyword>
<evidence type="ECO:0000256" key="2">
    <source>
        <dbReference type="ARBA" id="ARBA00022448"/>
    </source>
</evidence>
<dbReference type="GO" id="GO:0055085">
    <property type="term" value="P:transmembrane transport"/>
    <property type="evidence" value="ECO:0007669"/>
    <property type="project" value="InterPro"/>
</dbReference>
<feature type="transmembrane region" description="Helical" evidence="7">
    <location>
        <begin position="163"/>
        <end position="187"/>
    </location>
</feature>
<dbReference type="PATRIC" id="fig|869279.4.peg.1359"/>
<keyword evidence="6 7" id="KW-0472">Membrane</keyword>
<protein>
    <submittedName>
        <fullName evidence="9">ABC transporter permease</fullName>
    </submittedName>
</protein>
<dbReference type="CDD" id="cd06261">
    <property type="entry name" value="TM_PBP2"/>
    <property type="match status" value="1"/>
</dbReference>